<gene>
    <name evidence="2" type="ORF">LCGC14_1816650</name>
</gene>
<name>A0A0F9GK64_9ZZZZ</name>
<dbReference type="AlphaFoldDB" id="A0A0F9GK64"/>
<reference evidence="2" key="1">
    <citation type="journal article" date="2015" name="Nature">
        <title>Complex archaea that bridge the gap between prokaryotes and eukaryotes.</title>
        <authorList>
            <person name="Spang A."/>
            <person name="Saw J.H."/>
            <person name="Jorgensen S.L."/>
            <person name="Zaremba-Niedzwiedzka K."/>
            <person name="Martijn J."/>
            <person name="Lind A.E."/>
            <person name="van Eijk R."/>
            <person name="Schleper C."/>
            <person name="Guy L."/>
            <person name="Ettema T.J."/>
        </authorList>
    </citation>
    <scope>NUCLEOTIDE SEQUENCE</scope>
</reference>
<feature type="non-terminal residue" evidence="2">
    <location>
        <position position="113"/>
    </location>
</feature>
<evidence type="ECO:0000313" key="2">
    <source>
        <dbReference type="EMBL" id="KKL99218.1"/>
    </source>
</evidence>
<keyword evidence="1" id="KW-0812">Transmembrane</keyword>
<organism evidence="2">
    <name type="scientific">marine sediment metagenome</name>
    <dbReference type="NCBI Taxonomy" id="412755"/>
    <lineage>
        <taxon>unclassified sequences</taxon>
        <taxon>metagenomes</taxon>
        <taxon>ecological metagenomes</taxon>
    </lineage>
</organism>
<sequence>MNELLEVYKQRREVQSKYTYLFLAVAASAIALSLKRTTGLKITDSMILLALAVLCWGVSFFCGCRYLRCVDSALSANLQQLILGKMHAAITANIQELKKEMKKYSDRGASYST</sequence>
<protein>
    <submittedName>
        <fullName evidence="2">Uncharacterized protein</fullName>
    </submittedName>
</protein>
<dbReference type="EMBL" id="LAZR01017729">
    <property type="protein sequence ID" value="KKL99218.1"/>
    <property type="molecule type" value="Genomic_DNA"/>
</dbReference>
<proteinExistence type="predicted"/>
<feature type="transmembrane region" description="Helical" evidence="1">
    <location>
        <begin position="46"/>
        <end position="67"/>
    </location>
</feature>
<keyword evidence="1" id="KW-0472">Membrane</keyword>
<evidence type="ECO:0000256" key="1">
    <source>
        <dbReference type="SAM" id="Phobius"/>
    </source>
</evidence>
<accession>A0A0F9GK64</accession>
<keyword evidence="1" id="KW-1133">Transmembrane helix</keyword>
<comment type="caution">
    <text evidence="2">The sequence shown here is derived from an EMBL/GenBank/DDBJ whole genome shotgun (WGS) entry which is preliminary data.</text>
</comment>
<feature type="transmembrane region" description="Helical" evidence="1">
    <location>
        <begin position="18"/>
        <end position="34"/>
    </location>
</feature>